<dbReference type="eggNOG" id="COG1034">
    <property type="taxonomic scope" value="Bacteria"/>
</dbReference>
<dbReference type="EMBL" id="AE017125">
    <property type="protein sequence ID" value="AAP78195.1"/>
    <property type="molecule type" value="Genomic_DNA"/>
</dbReference>
<dbReference type="KEGG" id="hhe:HH_1598"/>
<dbReference type="OrthoDB" id="5326713at2"/>
<reference evidence="1 2" key="1">
    <citation type="journal article" date="2003" name="Proc. Natl. Acad. Sci. U.S.A.">
        <title>The complete genome sequence of the carcinogenic bacterium Helicobacter hepaticus.</title>
        <authorList>
            <person name="Suerbaum S."/>
            <person name="Josenhans C."/>
            <person name="Sterzenbach T."/>
            <person name="Drescher B."/>
            <person name="Brandt P."/>
            <person name="Bell M."/>
            <person name="Droege M."/>
            <person name="Fartmann B."/>
            <person name="Fischer H.-P."/>
            <person name="Ge Z."/>
            <person name="Hoerster A."/>
            <person name="Holland R."/>
            <person name="Klein K."/>
            <person name="Koenig J."/>
            <person name="Macko L."/>
            <person name="Mendz G.L."/>
            <person name="Nyakatura G."/>
            <person name="Schauer D.B."/>
            <person name="Shen Z."/>
            <person name="Weber J."/>
            <person name="Frosch M."/>
            <person name="Fox J.G."/>
        </authorList>
    </citation>
    <scope>NUCLEOTIDE SEQUENCE [LARGE SCALE GENOMIC DNA]</scope>
    <source>
        <strain evidence="2">ATCC 51449 / 3B1</strain>
    </source>
</reference>
<accession>Q7VFS7</accession>
<protein>
    <submittedName>
        <fullName evidence="1">Uncharacterized protein</fullName>
    </submittedName>
</protein>
<organism evidence="1 2">
    <name type="scientific">Helicobacter hepaticus (strain ATCC 51449 / 3B1)</name>
    <dbReference type="NCBI Taxonomy" id="235279"/>
    <lineage>
        <taxon>Bacteria</taxon>
        <taxon>Pseudomonadati</taxon>
        <taxon>Campylobacterota</taxon>
        <taxon>Epsilonproteobacteria</taxon>
        <taxon>Campylobacterales</taxon>
        <taxon>Helicobacteraceae</taxon>
        <taxon>Helicobacter</taxon>
    </lineage>
</organism>
<dbReference type="AlphaFoldDB" id="Q7VFS7"/>
<proteinExistence type="predicted"/>
<dbReference type="RefSeq" id="WP_011116438.1">
    <property type="nucleotide sequence ID" value="NC_004917.1"/>
</dbReference>
<dbReference type="Proteomes" id="UP000002495">
    <property type="component" value="Chromosome"/>
</dbReference>
<evidence type="ECO:0000313" key="1">
    <source>
        <dbReference type="EMBL" id="AAP78195.1"/>
    </source>
</evidence>
<dbReference type="STRING" id="235279.HH_1598"/>
<dbReference type="HOGENOM" id="CLU_087243_0_0_7"/>
<keyword evidence="2" id="KW-1185">Reference proteome</keyword>
<sequence>MNTFAQLIANISQKPIKTDVSNYTLLLSFGYLWQEPLKNPNTPLFILHPLFAPFNPSSQSRTLRYEIGTEFGVVWLLAYTLAPVLDIKNNQITELENIDIGFLSSETNLSEEELEEIKDLMHTCSQPLGIVLGAELAMHPRAQDIALVLGTLGKTNKIDFIIPQLANSIMPYNSHMEHTSLSLCEELPESNGHFIYILPSDTSTPILKTPPLFAPTLKLNNQQKVVLKFESQQIPTSCEYDSTLKGTIALLYMPKTQDMGYPYKKVEVIL</sequence>
<evidence type="ECO:0000313" key="2">
    <source>
        <dbReference type="Proteomes" id="UP000002495"/>
    </source>
</evidence>
<name>Q7VFS7_HELHP</name>
<gene>
    <name evidence="1" type="ordered locus">HH_1598</name>
</gene>